<organism evidence="5 6">
    <name type="scientific">Candidatus Uhrbacteria bacterium CG10_big_fil_rev_8_21_14_0_10_48_16</name>
    <dbReference type="NCBI Taxonomy" id="1975038"/>
    <lineage>
        <taxon>Bacteria</taxon>
        <taxon>Candidatus Uhriibacteriota</taxon>
    </lineage>
</organism>
<dbReference type="CDD" id="cd03263">
    <property type="entry name" value="ABC_subfamily_A"/>
    <property type="match status" value="1"/>
</dbReference>
<dbReference type="PROSITE" id="PS00211">
    <property type="entry name" value="ABC_TRANSPORTER_1"/>
    <property type="match status" value="1"/>
</dbReference>
<evidence type="ECO:0000259" key="4">
    <source>
        <dbReference type="PROSITE" id="PS50893"/>
    </source>
</evidence>
<dbReference type="InterPro" id="IPR017871">
    <property type="entry name" value="ABC_transporter-like_CS"/>
</dbReference>
<dbReference type="Gene3D" id="3.40.50.300">
    <property type="entry name" value="P-loop containing nucleotide triphosphate hydrolases"/>
    <property type="match status" value="1"/>
</dbReference>
<dbReference type="PANTHER" id="PTHR42711">
    <property type="entry name" value="ABC TRANSPORTER ATP-BINDING PROTEIN"/>
    <property type="match status" value="1"/>
</dbReference>
<name>A0A2M8LI58_9BACT</name>
<evidence type="ECO:0000256" key="1">
    <source>
        <dbReference type="ARBA" id="ARBA00022448"/>
    </source>
</evidence>
<evidence type="ECO:0000256" key="2">
    <source>
        <dbReference type="ARBA" id="ARBA00022741"/>
    </source>
</evidence>
<dbReference type="InterPro" id="IPR027417">
    <property type="entry name" value="P-loop_NTPase"/>
</dbReference>
<keyword evidence="3" id="KW-0067">ATP-binding</keyword>
<accession>A0A2M8LI58</accession>
<dbReference type="InterPro" id="IPR050763">
    <property type="entry name" value="ABC_transporter_ATP-binding"/>
</dbReference>
<dbReference type="InterPro" id="IPR003593">
    <property type="entry name" value="AAA+_ATPase"/>
</dbReference>
<proteinExistence type="predicted"/>
<dbReference type="GO" id="GO:0005524">
    <property type="term" value="F:ATP binding"/>
    <property type="evidence" value="ECO:0007669"/>
    <property type="project" value="UniProtKB-KW"/>
</dbReference>
<evidence type="ECO:0000313" key="5">
    <source>
        <dbReference type="EMBL" id="PJE77128.1"/>
    </source>
</evidence>
<dbReference type="AlphaFoldDB" id="A0A2M8LI58"/>
<dbReference type="PANTHER" id="PTHR42711:SF15">
    <property type="entry name" value="ABC-TYPE MULTIDRUG TRANSPORT SYSTEM, ATPASE COMPONENT"/>
    <property type="match status" value="1"/>
</dbReference>
<feature type="domain" description="ABC transporter" evidence="4">
    <location>
        <begin position="4"/>
        <end position="235"/>
    </location>
</feature>
<protein>
    <submittedName>
        <fullName evidence="5">ABC transporter</fullName>
    </submittedName>
</protein>
<dbReference type="Proteomes" id="UP000231436">
    <property type="component" value="Unassembled WGS sequence"/>
</dbReference>
<evidence type="ECO:0000256" key="3">
    <source>
        <dbReference type="ARBA" id="ARBA00022840"/>
    </source>
</evidence>
<evidence type="ECO:0000313" key="6">
    <source>
        <dbReference type="Proteomes" id="UP000231436"/>
    </source>
</evidence>
<dbReference type="PROSITE" id="PS50893">
    <property type="entry name" value="ABC_TRANSPORTER_2"/>
    <property type="match status" value="1"/>
</dbReference>
<gene>
    <name evidence="5" type="ORF">COV05_00770</name>
</gene>
<keyword evidence="1" id="KW-0813">Transport</keyword>
<sequence>MHAITLKNIEKKYATGTHALKGISFNLEAGSMTALLGANGAGKTTLIGILTGLVRKTSGQITVSGVDLDAEPERARAFIGVVPQEFNFSIFEKVEDILIDQAGYYGVTRSIAKERTENLLKELGLWEKRHAYSRTLSGGMKRRLMIARALVHEPRILLLDEPSAGVDVELRRGMWEFIRKIHAQGTTILLTTHYLEEAEELCEHVVMMRQGEVVRNAPVQELLKELTAQSFVFTTNQPLKEGGPYRLKQKNATTWEASLSAGTSVTKMIQDLSEQHVMINDIRPKANRLEEVFIEAAM</sequence>
<dbReference type="SUPFAM" id="SSF52540">
    <property type="entry name" value="P-loop containing nucleoside triphosphate hydrolases"/>
    <property type="match status" value="1"/>
</dbReference>
<dbReference type="SMART" id="SM00382">
    <property type="entry name" value="AAA"/>
    <property type="match status" value="1"/>
</dbReference>
<dbReference type="Pfam" id="PF00005">
    <property type="entry name" value="ABC_tran"/>
    <property type="match status" value="1"/>
</dbReference>
<keyword evidence="2" id="KW-0547">Nucleotide-binding</keyword>
<dbReference type="EMBL" id="PFEU01000006">
    <property type="protein sequence ID" value="PJE77128.1"/>
    <property type="molecule type" value="Genomic_DNA"/>
</dbReference>
<dbReference type="GO" id="GO:0016887">
    <property type="term" value="F:ATP hydrolysis activity"/>
    <property type="evidence" value="ECO:0007669"/>
    <property type="project" value="InterPro"/>
</dbReference>
<comment type="caution">
    <text evidence="5">The sequence shown here is derived from an EMBL/GenBank/DDBJ whole genome shotgun (WGS) entry which is preliminary data.</text>
</comment>
<reference evidence="6" key="1">
    <citation type="submission" date="2017-09" db="EMBL/GenBank/DDBJ databases">
        <title>Depth-based differentiation of microbial function through sediment-hosted aquifers and enrichment of novel symbionts in the deep terrestrial subsurface.</title>
        <authorList>
            <person name="Probst A.J."/>
            <person name="Ladd B."/>
            <person name="Jarett J.K."/>
            <person name="Geller-Mcgrath D.E."/>
            <person name="Sieber C.M.K."/>
            <person name="Emerson J.B."/>
            <person name="Anantharaman K."/>
            <person name="Thomas B.C."/>
            <person name="Malmstrom R."/>
            <person name="Stieglmeier M."/>
            <person name="Klingl A."/>
            <person name="Woyke T."/>
            <person name="Ryan C.M."/>
            <person name="Banfield J.F."/>
        </authorList>
    </citation>
    <scope>NUCLEOTIDE SEQUENCE [LARGE SCALE GENOMIC DNA]</scope>
</reference>
<dbReference type="InterPro" id="IPR003439">
    <property type="entry name" value="ABC_transporter-like_ATP-bd"/>
</dbReference>